<evidence type="ECO:0000313" key="3">
    <source>
        <dbReference type="Proteomes" id="UP000185578"/>
    </source>
</evidence>
<dbReference type="SMART" id="SM00052">
    <property type="entry name" value="EAL"/>
    <property type="match status" value="1"/>
</dbReference>
<feature type="domain" description="EAL" evidence="1">
    <location>
        <begin position="111"/>
        <end position="365"/>
    </location>
</feature>
<dbReference type="EMBL" id="MSCT01000020">
    <property type="protein sequence ID" value="OLF52293.1"/>
    <property type="molecule type" value="Genomic_DNA"/>
</dbReference>
<organism evidence="2 3">
    <name type="scientific">Pseudomonas chlororaphis</name>
    <dbReference type="NCBI Taxonomy" id="587753"/>
    <lineage>
        <taxon>Bacteria</taxon>
        <taxon>Pseudomonadati</taxon>
        <taxon>Pseudomonadota</taxon>
        <taxon>Gammaproteobacteria</taxon>
        <taxon>Pseudomonadales</taxon>
        <taxon>Pseudomonadaceae</taxon>
        <taxon>Pseudomonas</taxon>
    </lineage>
</organism>
<dbReference type="AlphaFoldDB" id="A0A1Q8EKG8"/>
<dbReference type="PANTHER" id="PTHR33121">
    <property type="entry name" value="CYCLIC DI-GMP PHOSPHODIESTERASE PDEF"/>
    <property type="match status" value="1"/>
</dbReference>
<dbReference type="InterPro" id="IPR001633">
    <property type="entry name" value="EAL_dom"/>
</dbReference>
<dbReference type="CDD" id="cd01948">
    <property type="entry name" value="EAL"/>
    <property type="match status" value="1"/>
</dbReference>
<dbReference type="Proteomes" id="UP000185578">
    <property type="component" value="Unassembled WGS sequence"/>
</dbReference>
<sequence>MTTLSAAACALATRRFDVVLSGISVECDEGLALPALLLDLKRQCLLSNLPVVIWYGAQERGLLEWHVRLAGRAGVRVLLFSLSSANVDLNVASALVESAANGDVTQYGENHAPNMHELVRALMTDNGFRIVLQPQIDLETGEIVGAEALARWSHVSKGVIGPSTFVPLARKAGLELLLFHVVVTRIIALLSELYRRGIAVPIAVNASAETLSTAGIGRWLGRQLQDAAVPNSLLTIELTEDVPVGDWLALSMELGCLRMWGFPIAMDDFGCGFASIDLLTQMPFSTLKIDGRFVQGMEHDSGCRAAVCAAISIGQTMELNIVAEGVESSWQIDALLERGCRIGQGFALSVPLEVDEFMRVLAIGNLSSVTAMANKT</sequence>
<dbReference type="SUPFAM" id="SSF141868">
    <property type="entry name" value="EAL domain-like"/>
    <property type="match status" value="1"/>
</dbReference>
<dbReference type="InterPro" id="IPR050706">
    <property type="entry name" value="Cyclic-di-GMP_PDE-like"/>
</dbReference>
<accession>A0A1Q8EKG8</accession>
<gene>
    <name evidence="2" type="ORF">BTN82_26170</name>
</gene>
<dbReference type="Pfam" id="PF00563">
    <property type="entry name" value="EAL"/>
    <property type="match status" value="1"/>
</dbReference>
<dbReference type="InterPro" id="IPR035919">
    <property type="entry name" value="EAL_sf"/>
</dbReference>
<dbReference type="PANTHER" id="PTHR33121:SF71">
    <property type="entry name" value="OXYGEN SENSOR PROTEIN DOSP"/>
    <property type="match status" value="1"/>
</dbReference>
<proteinExistence type="predicted"/>
<name>A0A1Q8EKG8_9PSED</name>
<evidence type="ECO:0000313" key="2">
    <source>
        <dbReference type="EMBL" id="OLF52293.1"/>
    </source>
</evidence>
<comment type="caution">
    <text evidence="2">The sequence shown here is derived from an EMBL/GenBank/DDBJ whole genome shotgun (WGS) entry which is preliminary data.</text>
</comment>
<dbReference type="Gene3D" id="3.20.20.450">
    <property type="entry name" value="EAL domain"/>
    <property type="match status" value="1"/>
</dbReference>
<evidence type="ECO:0000259" key="1">
    <source>
        <dbReference type="PROSITE" id="PS50883"/>
    </source>
</evidence>
<protein>
    <recommendedName>
        <fullName evidence="1">EAL domain-containing protein</fullName>
    </recommendedName>
</protein>
<reference evidence="2 3" key="1">
    <citation type="submission" date="2016-12" db="EMBL/GenBank/DDBJ databases">
        <authorList>
            <person name="Song W.-J."/>
            <person name="Kurnit D.M."/>
        </authorList>
    </citation>
    <scope>NUCLEOTIDE SEQUENCE [LARGE SCALE GENOMIC DNA]</scope>
    <source>
        <strain evidence="2 3">PCL1601</strain>
    </source>
</reference>
<dbReference type="GO" id="GO:0071111">
    <property type="term" value="F:cyclic-guanylate-specific phosphodiesterase activity"/>
    <property type="evidence" value="ECO:0007669"/>
    <property type="project" value="InterPro"/>
</dbReference>
<dbReference type="PROSITE" id="PS50883">
    <property type="entry name" value="EAL"/>
    <property type="match status" value="1"/>
</dbReference>